<evidence type="ECO:0000313" key="3">
    <source>
        <dbReference type="EMBL" id="GMA33498.1"/>
    </source>
</evidence>
<dbReference type="RefSeq" id="WP_284252341.1">
    <property type="nucleotide sequence ID" value="NZ_BSUM01000001.1"/>
</dbReference>
<proteinExistence type="predicted"/>
<organism evidence="4 5">
    <name type="scientific">Litorihabitans aurantiacus</name>
    <dbReference type="NCBI Taxonomy" id="1930061"/>
    <lineage>
        <taxon>Bacteria</taxon>
        <taxon>Bacillati</taxon>
        <taxon>Actinomycetota</taxon>
        <taxon>Actinomycetes</taxon>
        <taxon>Micrococcales</taxon>
        <taxon>Beutenbergiaceae</taxon>
        <taxon>Litorihabitans</taxon>
    </lineage>
</organism>
<name>A0AA38CXP0_9MICO</name>
<feature type="coiled-coil region" evidence="1">
    <location>
        <begin position="45"/>
        <end position="72"/>
    </location>
</feature>
<keyword evidence="5" id="KW-1185">Reference proteome</keyword>
<dbReference type="EMBL" id="BSUM01000001">
    <property type="protein sequence ID" value="GMA33498.1"/>
    <property type="molecule type" value="Genomic_DNA"/>
</dbReference>
<evidence type="ECO:0000256" key="1">
    <source>
        <dbReference type="SAM" id="Coils"/>
    </source>
</evidence>
<keyword evidence="1" id="KW-0175">Coiled coil</keyword>
<evidence type="ECO:0000256" key="2">
    <source>
        <dbReference type="SAM" id="Phobius"/>
    </source>
</evidence>
<dbReference type="Proteomes" id="UP001157161">
    <property type="component" value="Unassembled WGS sequence"/>
</dbReference>
<feature type="transmembrane region" description="Helical" evidence="2">
    <location>
        <begin position="77"/>
        <end position="99"/>
    </location>
</feature>
<keyword evidence="2" id="KW-1133">Transmembrane helix</keyword>
<sequence length="100" mass="10862">MADDVTLGELGRRINDVGGDVKELRKEVVGRREYEESQRGTNLRLTTVEAKVIALEADVETERKERAAARAQRGMQVALMIAGPIVATVVAFIVGGGLIR</sequence>
<protein>
    <submittedName>
        <fullName evidence="4">Uncharacterized protein</fullName>
    </submittedName>
</protein>
<evidence type="ECO:0000313" key="4">
    <source>
        <dbReference type="EMBL" id="GMA33597.1"/>
    </source>
</evidence>
<evidence type="ECO:0000313" key="5">
    <source>
        <dbReference type="Proteomes" id="UP001157161"/>
    </source>
</evidence>
<keyword evidence="2" id="KW-0472">Membrane</keyword>
<reference evidence="4" key="2">
    <citation type="submission" date="2023-02" db="EMBL/GenBank/DDBJ databases">
        <authorList>
            <person name="Sun Q."/>
            <person name="Mori K."/>
        </authorList>
    </citation>
    <scope>NUCLEOTIDE SEQUENCE</scope>
    <source>
        <strain evidence="4">NBRC 112290</strain>
    </source>
</reference>
<comment type="caution">
    <text evidence="4">The sequence shown here is derived from an EMBL/GenBank/DDBJ whole genome shotgun (WGS) entry which is preliminary data.</text>
</comment>
<keyword evidence="2" id="KW-0812">Transmembrane</keyword>
<reference evidence="4" key="1">
    <citation type="journal article" date="2014" name="Int. J. Syst. Evol. Microbiol.">
        <title>Complete genome sequence of Corynebacterium casei LMG S-19264T (=DSM 44701T), isolated from a smear-ripened cheese.</title>
        <authorList>
            <consortium name="US DOE Joint Genome Institute (JGI-PGF)"/>
            <person name="Walter F."/>
            <person name="Albersmeier A."/>
            <person name="Kalinowski J."/>
            <person name="Ruckert C."/>
        </authorList>
    </citation>
    <scope>NUCLEOTIDE SEQUENCE</scope>
    <source>
        <strain evidence="4">NBRC 112290</strain>
    </source>
</reference>
<dbReference type="AlphaFoldDB" id="A0AA38CXP0"/>
<accession>A0AA38CXP0</accession>
<dbReference type="EMBL" id="BSUM01000002">
    <property type="protein sequence ID" value="GMA33597.1"/>
    <property type="molecule type" value="Genomic_DNA"/>
</dbReference>
<gene>
    <name evidence="3" type="ORF">GCM10025875_34900</name>
    <name evidence="4" type="ORF">GCM10025875_35890</name>
</gene>